<comment type="caution">
    <text evidence="2">The sequence shown here is derived from an EMBL/GenBank/DDBJ whole genome shotgun (WGS) entry which is preliminary data.</text>
</comment>
<proteinExistence type="predicted"/>
<organism evidence="2 3">
    <name type="scientific">Halobacillus karajensis</name>
    <dbReference type="NCBI Taxonomy" id="195088"/>
    <lineage>
        <taxon>Bacteria</taxon>
        <taxon>Bacillati</taxon>
        <taxon>Bacillota</taxon>
        <taxon>Bacilli</taxon>
        <taxon>Bacillales</taxon>
        <taxon>Bacillaceae</taxon>
        <taxon>Halobacillus</taxon>
    </lineage>
</organism>
<gene>
    <name evidence="2" type="ORF">BN983_01662</name>
</gene>
<feature type="transmembrane region" description="Helical" evidence="1">
    <location>
        <begin position="30"/>
        <end position="49"/>
    </location>
</feature>
<accession>A0A059NXD1</accession>
<protein>
    <recommendedName>
        <fullName evidence="4">DUF4871 domain-containing protein</fullName>
    </recommendedName>
</protein>
<keyword evidence="1" id="KW-1133">Transmembrane helix</keyword>
<name>A0A059NXD1_9BACI</name>
<reference evidence="3" key="1">
    <citation type="submission" date="2014-03" db="EMBL/GenBank/DDBJ databases">
        <authorList>
            <person name="Urmite Genomes U."/>
        </authorList>
    </citation>
    <scope>NUCLEOTIDE SEQUENCE [LARGE SCALE GENOMIC DNA]</scope>
    <source>
        <strain evidence="3">HD-03</strain>
    </source>
</reference>
<dbReference type="EMBL" id="CCDI010000001">
    <property type="protein sequence ID" value="CDQ23435.1"/>
    <property type="molecule type" value="Genomic_DNA"/>
</dbReference>
<keyword evidence="1" id="KW-0472">Membrane</keyword>
<keyword evidence="1" id="KW-0812">Transmembrane</keyword>
<reference evidence="2 3" key="2">
    <citation type="submission" date="2014-05" db="EMBL/GenBank/DDBJ databases">
        <title>Draft genome sequence of Halobacillus karajensis HK-03.</title>
        <authorList>
            <person name="Khelaifia S."/>
            <person name="Croce O."/>
            <person name="Lagier J.C."/>
            <person name="Raoult D."/>
        </authorList>
    </citation>
    <scope>NUCLEOTIDE SEQUENCE [LARGE SCALE GENOMIC DNA]</scope>
    <source>
        <strain evidence="2 3">HD-03</strain>
    </source>
</reference>
<dbReference type="Proteomes" id="UP000028868">
    <property type="component" value="Unassembled WGS sequence"/>
</dbReference>
<evidence type="ECO:0000313" key="2">
    <source>
        <dbReference type="EMBL" id="CDQ23435.1"/>
    </source>
</evidence>
<sequence length="176" mass="19882">MACTAIKHKRRPPLGLGRQVVGRGDNLRSVSYHVFYMSLILLLFGLVGCSDKEWEESGQFKSGPYQMIGEEGRLGIIYSGGEFTKFYPDRQQKYMWHFWGEEEELEGDLKVIGTSEETGREVVVLEDVPIAVKEHNGADASAPTLMSLPKSGMWKLEAYIDDTLHGSVYVHVHEEE</sequence>
<evidence type="ECO:0000313" key="3">
    <source>
        <dbReference type="Proteomes" id="UP000028868"/>
    </source>
</evidence>
<evidence type="ECO:0000256" key="1">
    <source>
        <dbReference type="SAM" id="Phobius"/>
    </source>
</evidence>
<evidence type="ECO:0008006" key="4">
    <source>
        <dbReference type="Google" id="ProtNLM"/>
    </source>
</evidence>
<dbReference type="Gene3D" id="2.60.40.3830">
    <property type="match status" value="1"/>
</dbReference>
<keyword evidence="3" id="KW-1185">Reference proteome</keyword>
<dbReference type="AlphaFoldDB" id="A0A059NXD1"/>